<comment type="caution">
    <text evidence="1">The sequence shown here is derived from an EMBL/GenBank/DDBJ whole genome shotgun (WGS) entry which is preliminary data.</text>
</comment>
<sequence>MGGERFFTFLPATIAAIVCEAKKLVFEPH</sequence>
<dbReference type="Proteomes" id="UP000241639">
    <property type="component" value="Unassembled WGS sequence"/>
</dbReference>
<protein>
    <submittedName>
        <fullName evidence="1">Uncharacterized protein</fullName>
    </submittedName>
</protein>
<evidence type="ECO:0000313" key="2">
    <source>
        <dbReference type="Proteomes" id="UP000241639"/>
    </source>
</evidence>
<dbReference type="EMBL" id="PZZP01000001">
    <property type="protein sequence ID" value="PTM58167.1"/>
    <property type="molecule type" value="Genomic_DNA"/>
</dbReference>
<reference evidence="1 2" key="1">
    <citation type="submission" date="2018-04" db="EMBL/GenBank/DDBJ databases">
        <title>Genomic Encyclopedia of Archaeal and Bacterial Type Strains, Phase II (KMG-II): from individual species to whole genera.</title>
        <authorList>
            <person name="Goeker M."/>
        </authorList>
    </citation>
    <scope>NUCLEOTIDE SEQUENCE [LARGE SCALE GENOMIC DNA]</scope>
    <source>
        <strain evidence="1 2">DSM 45169</strain>
    </source>
</reference>
<gene>
    <name evidence="1" type="ORF">C8J48_0745</name>
</gene>
<evidence type="ECO:0000313" key="1">
    <source>
        <dbReference type="EMBL" id="PTM58167.1"/>
    </source>
</evidence>
<organism evidence="1 2">
    <name type="scientific">Desmospora activa DSM 45169</name>
    <dbReference type="NCBI Taxonomy" id="1121389"/>
    <lineage>
        <taxon>Bacteria</taxon>
        <taxon>Bacillati</taxon>
        <taxon>Bacillota</taxon>
        <taxon>Bacilli</taxon>
        <taxon>Bacillales</taxon>
        <taxon>Thermoactinomycetaceae</taxon>
        <taxon>Desmospora</taxon>
    </lineage>
</organism>
<accession>A0A2T4Z8F0</accession>
<keyword evidence="2" id="KW-1185">Reference proteome</keyword>
<dbReference type="AlphaFoldDB" id="A0A2T4Z8F0"/>
<proteinExistence type="predicted"/>
<name>A0A2T4Z8F0_9BACL</name>